<comment type="cofactor">
    <cofactor evidence="1">
        <name>pyridoxal 5'-phosphate</name>
        <dbReference type="ChEBI" id="CHEBI:597326"/>
    </cofactor>
</comment>
<keyword evidence="8" id="KW-1185">Reference proteome</keyword>
<evidence type="ECO:0000313" key="8">
    <source>
        <dbReference type="Proteomes" id="UP000441585"/>
    </source>
</evidence>
<evidence type="ECO:0000313" key="7">
    <source>
        <dbReference type="EMBL" id="MRX56173.1"/>
    </source>
</evidence>
<dbReference type="AlphaFoldDB" id="A0A6I2MK21"/>
<name>A0A6I2MK21_9BACI</name>
<protein>
    <submittedName>
        <fullName evidence="7">Aminotransferase class I/II-fold pyridoxal phosphate-dependent enzyme</fullName>
    </submittedName>
</protein>
<dbReference type="InterPro" id="IPR015421">
    <property type="entry name" value="PyrdxlP-dep_Trfase_major"/>
</dbReference>
<evidence type="ECO:0000259" key="6">
    <source>
        <dbReference type="Pfam" id="PF00155"/>
    </source>
</evidence>
<evidence type="ECO:0000256" key="2">
    <source>
        <dbReference type="ARBA" id="ARBA00007441"/>
    </source>
</evidence>
<dbReference type="Gene3D" id="3.40.640.10">
    <property type="entry name" value="Type I PLP-dependent aspartate aminotransferase-like (Major domain)"/>
    <property type="match status" value="1"/>
</dbReference>
<dbReference type="InterPro" id="IPR050596">
    <property type="entry name" value="AspAT/PAT-like"/>
</dbReference>
<dbReference type="GO" id="GO:0006520">
    <property type="term" value="P:amino acid metabolic process"/>
    <property type="evidence" value="ECO:0007669"/>
    <property type="project" value="InterPro"/>
</dbReference>
<evidence type="ECO:0000256" key="4">
    <source>
        <dbReference type="ARBA" id="ARBA00022679"/>
    </source>
</evidence>
<evidence type="ECO:0000256" key="5">
    <source>
        <dbReference type="ARBA" id="ARBA00022898"/>
    </source>
</evidence>
<dbReference type="GO" id="GO:0030170">
    <property type="term" value="F:pyridoxal phosphate binding"/>
    <property type="evidence" value="ECO:0007669"/>
    <property type="project" value="InterPro"/>
</dbReference>
<dbReference type="RefSeq" id="WP_154319319.1">
    <property type="nucleotide sequence ID" value="NZ_CAJFZX010000011.1"/>
</dbReference>
<proteinExistence type="inferred from homology"/>
<dbReference type="InterPro" id="IPR004839">
    <property type="entry name" value="Aminotransferase_I/II_large"/>
</dbReference>
<dbReference type="PANTHER" id="PTHR46383">
    <property type="entry name" value="ASPARTATE AMINOTRANSFERASE"/>
    <property type="match status" value="1"/>
</dbReference>
<dbReference type="Proteomes" id="UP000441585">
    <property type="component" value="Unassembled WGS sequence"/>
</dbReference>
<dbReference type="InterPro" id="IPR015424">
    <property type="entry name" value="PyrdxlP-dep_Trfase"/>
</dbReference>
<dbReference type="InterPro" id="IPR015422">
    <property type="entry name" value="PyrdxlP-dep_Trfase_small"/>
</dbReference>
<dbReference type="Gene3D" id="3.90.1150.10">
    <property type="entry name" value="Aspartate Aminotransferase, domain 1"/>
    <property type="match status" value="1"/>
</dbReference>
<sequence length="403" mass="46141">MQLRSDIKFYENRFLMFVLDQMAYEYEQNGSTEVIRMTLGKSELPLHEEIIESMKDALDTFEKSSLVFPQGLPELREALVQDYKQAYDLDINPNNVVINVGTSALFRNLFYLLAKEGDEILLPHPYYSLYNFCAQLVGAKVRYYNINTDTLRLDLDSFKENFNEKTKIVVINSPGNPLGNILTEEELYAIDEIIDGKAVVINDEIYANVCFDKRSTSVLELQNTKSTFITTNAFSKGYRMYSRRVGYCIVPEELVTPLTVIQHHTLLTADPVVQFGAIEALRHQEEIDKLVELYRDRRDYTIEQFNNVPLVRALPAEGSFYFTLDCEKYMDENGISSSLELAEQIMKSKQVATVPGSDFGLPKMLRLSYSNTRYKEGIDRMVDFFTSKSPSLLVSASTDSVNE</sequence>
<dbReference type="Pfam" id="PF00155">
    <property type="entry name" value="Aminotran_1_2"/>
    <property type="match status" value="1"/>
</dbReference>
<organism evidence="7 8">
    <name type="scientific">Metabacillus idriensis</name>
    <dbReference type="NCBI Taxonomy" id="324768"/>
    <lineage>
        <taxon>Bacteria</taxon>
        <taxon>Bacillati</taxon>
        <taxon>Bacillota</taxon>
        <taxon>Bacilli</taxon>
        <taxon>Bacillales</taxon>
        <taxon>Bacillaceae</taxon>
        <taxon>Metabacillus</taxon>
    </lineage>
</organism>
<keyword evidence="5" id="KW-0663">Pyridoxal phosphate</keyword>
<accession>A0A6I2MK21</accession>
<keyword evidence="4 7" id="KW-0808">Transferase</keyword>
<comment type="similarity">
    <text evidence="2">Belongs to the class-I pyridoxal-phosphate-dependent aminotransferase family.</text>
</comment>
<dbReference type="GO" id="GO:0008483">
    <property type="term" value="F:transaminase activity"/>
    <property type="evidence" value="ECO:0007669"/>
    <property type="project" value="UniProtKB-KW"/>
</dbReference>
<dbReference type="CDD" id="cd00609">
    <property type="entry name" value="AAT_like"/>
    <property type="match status" value="1"/>
</dbReference>
<reference evidence="7 8" key="1">
    <citation type="submission" date="2019-11" db="EMBL/GenBank/DDBJ databases">
        <title>Bacillus idriensis genome.</title>
        <authorList>
            <person name="Konopka E.N."/>
            <person name="Newman J.D."/>
        </authorList>
    </citation>
    <scope>NUCLEOTIDE SEQUENCE [LARGE SCALE GENOMIC DNA]</scope>
    <source>
        <strain evidence="7 8">DSM 19097</strain>
    </source>
</reference>
<evidence type="ECO:0000256" key="3">
    <source>
        <dbReference type="ARBA" id="ARBA00022576"/>
    </source>
</evidence>
<comment type="caution">
    <text evidence="7">The sequence shown here is derived from an EMBL/GenBank/DDBJ whole genome shotgun (WGS) entry which is preliminary data.</text>
</comment>
<gene>
    <name evidence="7" type="ORF">GJU41_19630</name>
</gene>
<feature type="domain" description="Aminotransferase class I/classII large" evidence="6">
    <location>
        <begin position="40"/>
        <end position="373"/>
    </location>
</feature>
<dbReference type="EMBL" id="WKKF01000009">
    <property type="protein sequence ID" value="MRX56173.1"/>
    <property type="molecule type" value="Genomic_DNA"/>
</dbReference>
<keyword evidence="3 7" id="KW-0032">Aminotransferase</keyword>
<dbReference type="SUPFAM" id="SSF53383">
    <property type="entry name" value="PLP-dependent transferases"/>
    <property type="match status" value="1"/>
</dbReference>
<evidence type="ECO:0000256" key="1">
    <source>
        <dbReference type="ARBA" id="ARBA00001933"/>
    </source>
</evidence>